<dbReference type="FunFam" id="3.40.50.300:FF:000042">
    <property type="entry name" value="Maltose/maltodextrin ABC transporter, ATP-binding protein"/>
    <property type="match status" value="1"/>
</dbReference>
<dbReference type="SUPFAM" id="SSF52540">
    <property type="entry name" value="P-loop containing nucleoside triphosphate hydrolases"/>
    <property type="match status" value="1"/>
</dbReference>
<evidence type="ECO:0000256" key="3">
    <source>
        <dbReference type="ARBA" id="ARBA00022741"/>
    </source>
</evidence>
<keyword evidence="8" id="KW-1185">Reference proteome</keyword>
<evidence type="ECO:0000313" key="7">
    <source>
        <dbReference type="EMBL" id="TCC08390.1"/>
    </source>
</evidence>
<keyword evidence="2" id="KW-1003">Cell membrane</keyword>
<dbReference type="InterPro" id="IPR017871">
    <property type="entry name" value="ABC_transporter-like_CS"/>
</dbReference>
<keyword evidence="1" id="KW-0813">Transport</keyword>
<evidence type="ECO:0000256" key="5">
    <source>
        <dbReference type="ARBA" id="ARBA00023136"/>
    </source>
</evidence>
<gene>
    <name evidence="7" type="ORF">E0H45_21125</name>
</gene>
<dbReference type="InterPro" id="IPR027417">
    <property type="entry name" value="P-loop_NTPase"/>
</dbReference>
<dbReference type="EMBL" id="SJJZ01000002">
    <property type="protein sequence ID" value="TCC08390.1"/>
    <property type="molecule type" value="Genomic_DNA"/>
</dbReference>
<dbReference type="PANTHER" id="PTHR43875">
    <property type="entry name" value="MALTODEXTRIN IMPORT ATP-BINDING PROTEIN MSMX"/>
    <property type="match status" value="1"/>
</dbReference>
<protein>
    <submittedName>
        <fullName evidence="7">ABC transporter ATP-binding protein</fullName>
    </submittedName>
</protein>
<dbReference type="InterPro" id="IPR003593">
    <property type="entry name" value="AAA+_ATPase"/>
</dbReference>
<dbReference type="OrthoDB" id="3180400at2"/>
<proteinExistence type="predicted"/>
<dbReference type="InterPro" id="IPR047641">
    <property type="entry name" value="ABC_transpr_MalK/UgpC-like"/>
</dbReference>
<evidence type="ECO:0000256" key="2">
    <source>
        <dbReference type="ARBA" id="ARBA00022475"/>
    </source>
</evidence>
<keyword evidence="5" id="KW-0472">Membrane</keyword>
<dbReference type="AlphaFoldDB" id="A0A4R0HFY3"/>
<organism evidence="7 8">
    <name type="scientific">Kribbella soli</name>
    <dbReference type="NCBI Taxonomy" id="1124743"/>
    <lineage>
        <taxon>Bacteria</taxon>
        <taxon>Bacillati</taxon>
        <taxon>Actinomycetota</taxon>
        <taxon>Actinomycetes</taxon>
        <taxon>Propionibacteriales</taxon>
        <taxon>Kribbellaceae</taxon>
        <taxon>Kribbella</taxon>
    </lineage>
</organism>
<dbReference type="RefSeq" id="WP_131339774.1">
    <property type="nucleotide sequence ID" value="NZ_SJJZ01000002.1"/>
</dbReference>
<evidence type="ECO:0000256" key="1">
    <source>
        <dbReference type="ARBA" id="ARBA00022448"/>
    </source>
</evidence>
<accession>A0A4R0HFY3</accession>
<dbReference type="SMART" id="SM00382">
    <property type="entry name" value="AAA"/>
    <property type="match status" value="1"/>
</dbReference>
<keyword evidence="3" id="KW-0547">Nucleotide-binding</keyword>
<name>A0A4R0HFY3_9ACTN</name>
<dbReference type="InterPro" id="IPR013611">
    <property type="entry name" value="Transp-assoc_OB_typ2"/>
</dbReference>
<dbReference type="Pfam" id="PF00005">
    <property type="entry name" value="ABC_tran"/>
    <property type="match status" value="1"/>
</dbReference>
<evidence type="ECO:0000259" key="6">
    <source>
        <dbReference type="PROSITE" id="PS50893"/>
    </source>
</evidence>
<comment type="caution">
    <text evidence="7">The sequence shown here is derived from an EMBL/GenBank/DDBJ whole genome shotgun (WGS) entry which is preliminary data.</text>
</comment>
<feature type="domain" description="ABC transporter" evidence="6">
    <location>
        <begin position="17"/>
        <end position="254"/>
    </location>
</feature>
<dbReference type="Gene3D" id="2.40.50.100">
    <property type="match status" value="1"/>
</dbReference>
<evidence type="ECO:0000313" key="8">
    <source>
        <dbReference type="Proteomes" id="UP000292346"/>
    </source>
</evidence>
<dbReference type="PROSITE" id="PS50893">
    <property type="entry name" value="ABC_TRANSPORTER_2"/>
    <property type="match status" value="1"/>
</dbReference>
<keyword evidence="4 7" id="KW-0067">ATP-binding</keyword>
<dbReference type="GO" id="GO:0055052">
    <property type="term" value="C:ATP-binding cassette (ABC) transporter complex, substrate-binding subunit-containing"/>
    <property type="evidence" value="ECO:0007669"/>
    <property type="project" value="TreeGrafter"/>
</dbReference>
<dbReference type="InterPro" id="IPR003439">
    <property type="entry name" value="ABC_transporter-like_ATP-bd"/>
</dbReference>
<dbReference type="Gene3D" id="3.40.50.300">
    <property type="entry name" value="P-loop containing nucleotide triphosphate hydrolases"/>
    <property type="match status" value="1"/>
</dbReference>
<dbReference type="CDD" id="cd03259">
    <property type="entry name" value="ABC_Carb_Solutes_like"/>
    <property type="match status" value="1"/>
</dbReference>
<dbReference type="PANTHER" id="PTHR43875:SF1">
    <property type="entry name" value="OSMOPROTECTIVE COMPOUNDS UPTAKE ATP-BINDING PROTEIN GGTA"/>
    <property type="match status" value="1"/>
</dbReference>
<dbReference type="GO" id="GO:0005524">
    <property type="term" value="F:ATP binding"/>
    <property type="evidence" value="ECO:0007669"/>
    <property type="project" value="UniProtKB-KW"/>
</dbReference>
<reference evidence="7 8" key="1">
    <citation type="submission" date="2019-02" db="EMBL/GenBank/DDBJ databases">
        <title>Kribbella capetownensis sp. nov. and Kribbella speibonae sp. nov., isolated from soil.</title>
        <authorList>
            <person name="Curtis S.M."/>
            <person name="Norton I."/>
            <person name="Everest G.J."/>
            <person name="Meyers P.R."/>
        </authorList>
    </citation>
    <scope>NUCLEOTIDE SEQUENCE [LARGE SCALE GENOMIC DNA]</scope>
    <source>
        <strain evidence="7 8">KCTC 29219</strain>
    </source>
</reference>
<sequence>MTTLTSPPRTTHTAAQVELAGVTRTFGAVVALAGVDLTIPAGSLTVIVGPSGCGKSTILRTIAGLDSPDGGVLRIGADDVTSRSPGERDVTMVFQDYALFPHMTVEGNISFGLRLQARHDRRSGPKREQIRTRVGDVAALLGLEDLLGRRPAQLSGGQRQRVALARAIVRRPSLLLLDEPLSALDPQLRASARAEIIRLHRELGTTLVLVTHDQQEALSTATHLVVMERGVVAQSGSPDELYRRPASEFVAAFLGSPPMNLHDRGGLRIGWRPTDGQLESRSADALPIEGVVESCEYTGDGQHVRCTGPDGGFMLVQREGERWLVPGDSVRVAVPTERLHRFGPDGTRLS</sequence>
<dbReference type="PROSITE" id="PS00211">
    <property type="entry name" value="ABC_TRANSPORTER_1"/>
    <property type="match status" value="1"/>
</dbReference>
<dbReference type="InterPro" id="IPR015853">
    <property type="entry name" value="ABC_transpr_FbpC"/>
</dbReference>
<dbReference type="Proteomes" id="UP000292346">
    <property type="component" value="Unassembled WGS sequence"/>
</dbReference>
<evidence type="ECO:0000256" key="4">
    <source>
        <dbReference type="ARBA" id="ARBA00022840"/>
    </source>
</evidence>
<dbReference type="Pfam" id="PF08402">
    <property type="entry name" value="TOBE_2"/>
    <property type="match status" value="1"/>
</dbReference>
<dbReference type="GO" id="GO:0015408">
    <property type="term" value="F:ABC-type ferric iron transporter activity"/>
    <property type="evidence" value="ECO:0007669"/>
    <property type="project" value="InterPro"/>
</dbReference>
<dbReference type="SUPFAM" id="SSF50331">
    <property type="entry name" value="MOP-like"/>
    <property type="match status" value="1"/>
</dbReference>
<dbReference type="InterPro" id="IPR008995">
    <property type="entry name" value="Mo/tungstate-bd_C_term_dom"/>
</dbReference>
<dbReference type="GO" id="GO:0016887">
    <property type="term" value="F:ATP hydrolysis activity"/>
    <property type="evidence" value="ECO:0007669"/>
    <property type="project" value="InterPro"/>
</dbReference>